<organism evidence="9 10">
    <name type="scientific">Oceanococcus atlanticus</name>
    <dbReference type="NCBI Taxonomy" id="1317117"/>
    <lineage>
        <taxon>Bacteria</taxon>
        <taxon>Pseudomonadati</taxon>
        <taxon>Pseudomonadota</taxon>
        <taxon>Gammaproteobacteria</taxon>
        <taxon>Chromatiales</taxon>
        <taxon>Oceanococcaceae</taxon>
        <taxon>Oceanococcus</taxon>
    </lineage>
</organism>
<accession>A0A1Y1SCM9</accession>
<feature type="transmembrane region" description="Helical" evidence="6">
    <location>
        <begin position="350"/>
        <end position="376"/>
    </location>
</feature>
<feature type="transmembrane region" description="Helical" evidence="6">
    <location>
        <begin position="260"/>
        <end position="285"/>
    </location>
</feature>
<dbReference type="Proteomes" id="UP000192342">
    <property type="component" value="Unassembled WGS sequence"/>
</dbReference>
<name>A0A1Y1SCM9_9GAMM</name>
<evidence type="ECO:0000256" key="6">
    <source>
        <dbReference type="SAM" id="Phobius"/>
    </source>
</evidence>
<keyword evidence="10" id="KW-1185">Reference proteome</keyword>
<dbReference type="Pfam" id="PF02687">
    <property type="entry name" value="FtsX"/>
    <property type="match status" value="1"/>
</dbReference>
<keyword evidence="3 6" id="KW-0812">Transmembrane</keyword>
<feature type="domain" description="ABC3 transporter permease C-terminal" evidence="7">
    <location>
        <begin position="264"/>
        <end position="385"/>
    </location>
</feature>
<evidence type="ECO:0000313" key="9">
    <source>
        <dbReference type="EMBL" id="ORE86382.1"/>
    </source>
</evidence>
<evidence type="ECO:0000256" key="4">
    <source>
        <dbReference type="ARBA" id="ARBA00022989"/>
    </source>
</evidence>
<evidence type="ECO:0000256" key="5">
    <source>
        <dbReference type="ARBA" id="ARBA00023136"/>
    </source>
</evidence>
<dbReference type="PANTHER" id="PTHR30572">
    <property type="entry name" value="MEMBRANE COMPONENT OF TRANSPORTER-RELATED"/>
    <property type="match status" value="1"/>
</dbReference>
<proteinExistence type="predicted"/>
<protein>
    <submittedName>
        <fullName evidence="9">ABC transporter permease</fullName>
    </submittedName>
</protein>
<evidence type="ECO:0000313" key="10">
    <source>
        <dbReference type="Proteomes" id="UP000192342"/>
    </source>
</evidence>
<dbReference type="AlphaFoldDB" id="A0A1Y1SCM9"/>
<feature type="transmembrane region" description="Helical" evidence="6">
    <location>
        <begin position="297"/>
        <end position="330"/>
    </location>
</feature>
<dbReference type="Pfam" id="PF12704">
    <property type="entry name" value="MacB_PCD"/>
    <property type="match status" value="1"/>
</dbReference>
<evidence type="ECO:0000259" key="8">
    <source>
        <dbReference type="Pfam" id="PF12704"/>
    </source>
</evidence>
<dbReference type="InterPro" id="IPR025857">
    <property type="entry name" value="MacB_PCD"/>
</dbReference>
<sequence>MIQQIYAVTAMNLRSIPSRLGTSAVIVIGIAGVVGVMVALLAMGAGFQATLASTGEDDRAIVMRSGSLDELSSVVIREHAAILAETPGVASNSAGEPLAIGELFMLTNVAKRDAVEPNNVVVRGTTPQVLKLRHEARLVEGRMFQPGVREVVVGIGAQRQFSGLQIGDLVEVREGAWPIVGVFETGGDVHESEIWVDREALVTASRRSAWNSVTVQLEDAASFTSFKDAITSDPRLKLQVQREPDYYASRSEAMGQMITGLGYTVAVIMGIGALFGALNTMYAAVATRTVEIATLRALGFGSVPVVISVLLEALVLALLGALIGGALAYLFFNGYSVSTLNFQTFSQVAFAFRVSGALLVQGMIVACLIGLVGGLFPAVRAARMPVADALRAS</sequence>
<reference evidence="9 10" key="1">
    <citation type="submission" date="2013-04" db="EMBL/GenBank/DDBJ databases">
        <title>Oceanococcus atlanticus 22II-S10r2 Genome Sequencing.</title>
        <authorList>
            <person name="Lai Q."/>
            <person name="Li G."/>
            <person name="Shao Z."/>
        </authorList>
    </citation>
    <scope>NUCLEOTIDE SEQUENCE [LARGE SCALE GENOMIC DNA]</scope>
    <source>
        <strain evidence="9 10">22II-S10r2</strain>
    </source>
</reference>
<dbReference type="GO" id="GO:0022857">
    <property type="term" value="F:transmembrane transporter activity"/>
    <property type="evidence" value="ECO:0007669"/>
    <property type="project" value="TreeGrafter"/>
</dbReference>
<dbReference type="GO" id="GO:0005886">
    <property type="term" value="C:plasma membrane"/>
    <property type="evidence" value="ECO:0007669"/>
    <property type="project" value="UniProtKB-SubCell"/>
</dbReference>
<dbReference type="InterPro" id="IPR050250">
    <property type="entry name" value="Macrolide_Exporter_MacB"/>
</dbReference>
<comment type="caution">
    <text evidence="9">The sequence shown here is derived from an EMBL/GenBank/DDBJ whole genome shotgun (WGS) entry which is preliminary data.</text>
</comment>
<comment type="subcellular location">
    <subcellularLocation>
        <location evidence="1">Cell membrane</location>
        <topology evidence="1">Multi-pass membrane protein</topology>
    </subcellularLocation>
</comment>
<dbReference type="OrthoDB" id="241967at2"/>
<evidence type="ECO:0000256" key="3">
    <source>
        <dbReference type="ARBA" id="ARBA00022692"/>
    </source>
</evidence>
<keyword evidence="2" id="KW-1003">Cell membrane</keyword>
<evidence type="ECO:0000259" key="7">
    <source>
        <dbReference type="Pfam" id="PF02687"/>
    </source>
</evidence>
<evidence type="ECO:0000256" key="1">
    <source>
        <dbReference type="ARBA" id="ARBA00004651"/>
    </source>
</evidence>
<evidence type="ECO:0000256" key="2">
    <source>
        <dbReference type="ARBA" id="ARBA00022475"/>
    </source>
</evidence>
<dbReference type="PANTHER" id="PTHR30572:SF15">
    <property type="entry name" value="ABC TRANSPORTER PERMEASE"/>
    <property type="match status" value="1"/>
</dbReference>
<feature type="domain" description="MacB-like periplasmic core" evidence="8">
    <location>
        <begin position="23"/>
        <end position="231"/>
    </location>
</feature>
<gene>
    <name evidence="9" type="ORF">ATO7_13833</name>
</gene>
<keyword evidence="5 6" id="KW-0472">Membrane</keyword>
<dbReference type="RefSeq" id="WP_083562690.1">
    <property type="nucleotide sequence ID" value="NZ_AQQV01000003.1"/>
</dbReference>
<feature type="transmembrane region" description="Helical" evidence="6">
    <location>
        <begin position="20"/>
        <end position="43"/>
    </location>
</feature>
<dbReference type="STRING" id="1317117.ATO7_13833"/>
<dbReference type="InterPro" id="IPR003838">
    <property type="entry name" value="ABC3_permease_C"/>
</dbReference>
<dbReference type="EMBL" id="AQQV01000003">
    <property type="protein sequence ID" value="ORE86382.1"/>
    <property type="molecule type" value="Genomic_DNA"/>
</dbReference>
<keyword evidence="4 6" id="KW-1133">Transmembrane helix</keyword>